<dbReference type="EMBL" id="PUEJ01000002">
    <property type="protein sequence ID" value="PRH88605.1"/>
    <property type="molecule type" value="Genomic_DNA"/>
</dbReference>
<proteinExistence type="predicted"/>
<accession>A0A2S9QH00</accession>
<keyword evidence="2" id="KW-1185">Reference proteome</keyword>
<evidence type="ECO:0000313" key="2">
    <source>
        <dbReference type="Proteomes" id="UP000237682"/>
    </source>
</evidence>
<reference evidence="1 2" key="1">
    <citation type="submission" date="2018-02" db="EMBL/GenBank/DDBJ databases">
        <title>Whole genome sequencing of endophytic bacterium.</title>
        <authorList>
            <person name="Eedara R."/>
            <person name="Podile A.R."/>
        </authorList>
    </citation>
    <scope>NUCLEOTIDE SEQUENCE [LARGE SCALE GENOMIC DNA]</scope>
    <source>
        <strain evidence="1 2">RP1T</strain>
    </source>
</reference>
<evidence type="ECO:0000313" key="1">
    <source>
        <dbReference type="EMBL" id="PRH88605.1"/>
    </source>
</evidence>
<dbReference type="OrthoDB" id="7630100at2"/>
<dbReference type="AlphaFoldDB" id="A0A2S9QH00"/>
<dbReference type="Pfam" id="PF11306">
    <property type="entry name" value="DUF3108"/>
    <property type="match status" value="1"/>
</dbReference>
<dbReference type="Proteomes" id="UP000237682">
    <property type="component" value="Unassembled WGS sequence"/>
</dbReference>
<organism evidence="1 2">
    <name type="scientific">Labrys okinawensis</name>
    <dbReference type="NCBI Taxonomy" id="346911"/>
    <lineage>
        <taxon>Bacteria</taxon>
        <taxon>Pseudomonadati</taxon>
        <taxon>Pseudomonadota</taxon>
        <taxon>Alphaproteobacteria</taxon>
        <taxon>Hyphomicrobiales</taxon>
        <taxon>Xanthobacteraceae</taxon>
        <taxon>Labrys</taxon>
    </lineage>
</organism>
<gene>
    <name evidence="1" type="ORF">C5L14_05050</name>
</gene>
<comment type="caution">
    <text evidence="1">The sequence shown here is derived from an EMBL/GenBank/DDBJ whole genome shotgun (WGS) entry which is preliminary data.</text>
</comment>
<protein>
    <submittedName>
        <fullName evidence="1">DUF3108 domain-containing protein</fullName>
    </submittedName>
</protein>
<name>A0A2S9QH00_9HYPH</name>
<dbReference type="InterPro" id="IPR021457">
    <property type="entry name" value="DUF3108"/>
</dbReference>
<sequence length="326" mass="34214">MYVEDSMRMTDSPTAASCRKVDAVFGENDATTTTYGAGPRTRIRIRRHKRLPETGVTISHFFRSALGASLLIAAGLAPSLAVAASTRTAINYGVTLAGFPIGTANLAINLSDGGPYKIDASAKVGGLIRLISDGRGSASSSGKLGSSQVRPTAYTLTSVAGKKPQSVQMALAGGNVTALQLQPDLPPRKDRVPLTDADKHGVIDPLSAVLVPVNGGAVLDASACRRSLPVFDGAQRFDIKLSYARTEQVSGKGYAGPAIVCSARYVPIAGHRPSRSQTKFMVDNRDIELWLAPIGETHVLAPFKIIIGTQIGRLTLTASRFGGDAD</sequence>